<dbReference type="Proteomes" id="UP001146351">
    <property type="component" value="Unassembled WGS sequence"/>
</dbReference>
<accession>A0A9W9LZ72</accession>
<name>A0A9W9LZ72_9EURO</name>
<sequence length="191" mass="17787">MQFKASLIAALFSGLAVAQTGSASDASTGAASDATTAAATSTAAPSGSGSGSASGSAAAVTGATLAPSDVEALAAVSSLLVPQLPSSVQRQLSSATGIEQQLSIVTPFVSSSSWYSRLPSTLKAQVSSEIAVVTSDLPELAGAAPTGESGSGSGSNTASGSSSTSTGGAAATGVGMGLAGAAGILGVAFAL</sequence>
<evidence type="ECO:0000313" key="4">
    <source>
        <dbReference type="Proteomes" id="UP001146351"/>
    </source>
</evidence>
<dbReference type="AlphaFoldDB" id="A0A9W9LZ72"/>
<comment type="caution">
    <text evidence="3">The sequence shown here is derived from an EMBL/GenBank/DDBJ whole genome shotgun (WGS) entry which is preliminary data.</text>
</comment>
<proteinExistence type="predicted"/>
<protein>
    <submittedName>
        <fullName evidence="3">Uncharacterized protein</fullName>
    </submittedName>
</protein>
<reference evidence="3" key="2">
    <citation type="journal article" date="2023" name="IMA Fungus">
        <title>Comparative genomic study of the Penicillium genus elucidates a diverse pangenome and 15 lateral gene transfer events.</title>
        <authorList>
            <person name="Petersen C."/>
            <person name="Sorensen T."/>
            <person name="Nielsen M.R."/>
            <person name="Sondergaard T.E."/>
            <person name="Sorensen J.L."/>
            <person name="Fitzpatrick D.A."/>
            <person name="Frisvad J.C."/>
            <person name="Nielsen K.L."/>
        </authorList>
    </citation>
    <scope>NUCLEOTIDE SEQUENCE</scope>
    <source>
        <strain evidence="3">IBT 21917</strain>
    </source>
</reference>
<reference evidence="3" key="1">
    <citation type="submission" date="2022-11" db="EMBL/GenBank/DDBJ databases">
        <authorList>
            <person name="Petersen C."/>
        </authorList>
    </citation>
    <scope>NUCLEOTIDE SEQUENCE</scope>
    <source>
        <strain evidence="3">IBT 21917</strain>
    </source>
</reference>
<evidence type="ECO:0000256" key="2">
    <source>
        <dbReference type="SAM" id="SignalP"/>
    </source>
</evidence>
<gene>
    <name evidence="3" type="ORF">N7492_001182</name>
</gene>
<keyword evidence="2" id="KW-0732">Signal</keyword>
<evidence type="ECO:0000313" key="3">
    <source>
        <dbReference type="EMBL" id="KAJ5183566.1"/>
    </source>
</evidence>
<feature type="region of interest" description="Disordered" evidence="1">
    <location>
        <begin position="141"/>
        <end position="169"/>
    </location>
</feature>
<evidence type="ECO:0000256" key="1">
    <source>
        <dbReference type="SAM" id="MobiDB-lite"/>
    </source>
</evidence>
<organism evidence="3 4">
    <name type="scientific">Penicillium capsulatum</name>
    <dbReference type="NCBI Taxonomy" id="69766"/>
    <lineage>
        <taxon>Eukaryota</taxon>
        <taxon>Fungi</taxon>
        <taxon>Dikarya</taxon>
        <taxon>Ascomycota</taxon>
        <taxon>Pezizomycotina</taxon>
        <taxon>Eurotiomycetes</taxon>
        <taxon>Eurotiomycetidae</taxon>
        <taxon>Eurotiales</taxon>
        <taxon>Aspergillaceae</taxon>
        <taxon>Penicillium</taxon>
    </lineage>
</organism>
<feature type="signal peptide" evidence="2">
    <location>
        <begin position="1"/>
        <end position="18"/>
    </location>
</feature>
<feature type="chain" id="PRO_5040808243" evidence="2">
    <location>
        <begin position="19"/>
        <end position="191"/>
    </location>
</feature>
<dbReference type="EMBL" id="JAPQKO010000001">
    <property type="protein sequence ID" value="KAJ5183566.1"/>
    <property type="molecule type" value="Genomic_DNA"/>
</dbReference>
<keyword evidence="4" id="KW-1185">Reference proteome</keyword>